<feature type="transmembrane region" description="Helical" evidence="1">
    <location>
        <begin position="40"/>
        <end position="58"/>
    </location>
</feature>
<dbReference type="Pfam" id="PF13240">
    <property type="entry name" value="Zn_Ribbon_1"/>
    <property type="match status" value="1"/>
</dbReference>
<keyword evidence="1" id="KW-0472">Membrane</keyword>
<proteinExistence type="predicted"/>
<keyword evidence="1" id="KW-0812">Transmembrane</keyword>
<dbReference type="AlphaFoldDB" id="X1BGT9"/>
<dbReference type="EMBL" id="BART01012627">
    <property type="protein sequence ID" value="GAG83338.1"/>
    <property type="molecule type" value="Genomic_DNA"/>
</dbReference>
<protein>
    <recommendedName>
        <fullName evidence="2">Zinc-ribbon domain-containing protein</fullName>
    </recommendedName>
</protein>
<dbReference type="InterPro" id="IPR026870">
    <property type="entry name" value="Zinc_ribbon_dom"/>
</dbReference>
<evidence type="ECO:0000259" key="2">
    <source>
        <dbReference type="Pfam" id="PF13240"/>
    </source>
</evidence>
<keyword evidence="1" id="KW-1133">Transmembrane helix</keyword>
<organism evidence="3">
    <name type="scientific">marine sediment metagenome</name>
    <dbReference type="NCBI Taxonomy" id="412755"/>
    <lineage>
        <taxon>unclassified sequences</taxon>
        <taxon>metagenomes</taxon>
        <taxon>ecological metagenomes</taxon>
    </lineage>
</organism>
<sequence>KIAAFISITVFILATILGVIMIISGGGAIGDFSKDIVEQIFGSVLGFTIIIIGIILIVGFAISAGLFIAASAIGSAIGNSIWRDKEKEFEARGAYSPDTYQPAQQPYQQPYQQPQQVRVKVCHYCGTEIPSSDSFCINCGAKI</sequence>
<gene>
    <name evidence="3" type="ORF">S01H4_26250</name>
</gene>
<evidence type="ECO:0000313" key="3">
    <source>
        <dbReference type="EMBL" id="GAG83338.1"/>
    </source>
</evidence>
<comment type="caution">
    <text evidence="3">The sequence shown here is derived from an EMBL/GenBank/DDBJ whole genome shotgun (WGS) entry which is preliminary data.</text>
</comment>
<accession>X1BGT9</accession>
<feature type="domain" description="Zinc-ribbon" evidence="2">
    <location>
        <begin position="122"/>
        <end position="143"/>
    </location>
</feature>
<name>X1BGT9_9ZZZZ</name>
<feature type="non-terminal residue" evidence="3">
    <location>
        <position position="1"/>
    </location>
</feature>
<reference evidence="3" key="1">
    <citation type="journal article" date="2014" name="Front. Microbiol.">
        <title>High frequency of phylogenetically diverse reductive dehalogenase-homologous genes in deep subseafloor sedimentary metagenomes.</title>
        <authorList>
            <person name="Kawai M."/>
            <person name="Futagami T."/>
            <person name="Toyoda A."/>
            <person name="Takaki Y."/>
            <person name="Nishi S."/>
            <person name="Hori S."/>
            <person name="Arai W."/>
            <person name="Tsubouchi T."/>
            <person name="Morono Y."/>
            <person name="Uchiyama I."/>
            <person name="Ito T."/>
            <person name="Fujiyama A."/>
            <person name="Inagaki F."/>
            <person name="Takami H."/>
        </authorList>
    </citation>
    <scope>NUCLEOTIDE SEQUENCE</scope>
    <source>
        <strain evidence="3">Expedition CK06-06</strain>
    </source>
</reference>
<evidence type="ECO:0000256" key="1">
    <source>
        <dbReference type="SAM" id="Phobius"/>
    </source>
</evidence>
<feature type="transmembrane region" description="Helical" evidence="1">
    <location>
        <begin position="6"/>
        <end position="28"/>
    </location>
</feature>